<dbReference type="InterPro" id="IPR041698">
    <property type="entry name" value="Methyltransf_25"/>
</dbReference>
<dbReference type="EMBL" id="BMKA01000002">
    <property type="protein sequence ID" value="GGA13509.1"/>
    <property type="molecule type" value="Genomic_DNA"/>
</dbReference>
<dbReference type="SUPFAM" id="SSF53335">
    <property type="entry name" value="S-adenosyl-L-methionine-dependent methyltransferases"/>
    <property type="match status" value="1"/>
</dbReference>
<dbReference type="Pfam" id="PF13649">
    <property type="entry name" value="Methyltransf_25"/>
    <property type="match status" value="1"/>
</dbReference>
<gene>
    <name evidence="2" type="ORF">GCM10011498_11900</name>
</gene>
<evidence type="ECO:0000313" key="3">
    <source>
        <dbReference type="Proteomes" id="UP000628017"/>
    </source>
</evidence>
<feature type="domain" description="Methyltransferase" evidence="1">
    <location>
        <begin position="65"/>
        <end position="147"/>
    </location>
</feature>
<dbReference type="GO" id="GO:0032259">
    <property type="term" value="P:methylation"/>
    <property type="evidence" value="ECO:0007669"/>
    <property type="project" value="UniProtKB-KW"/>
</dbReference>
<reference evidence="2" key="2">
    <citation type="submission" date="2020-09" db="EMBL/GenBank/DDBJ databases">
        <authorList>
            <person name="Sun Q."/>
            <person name="Zhou Y."/>
        </authorList>
    </citation>
    <scope>NUCLEOTIDE SEQUENCE</scope>
    <source>
        <strain evidence="2">CGMCC 1.15880</strain>
    </source>
</reference>
<dbReference type="AlphaFoldDB" id="A0A916VNX6"/>
<dbReference type="Gene3D" id="3.40.50.150">
    <property type="entry name" value="Vaccinia Virus protein VP39"/>
    <property type="match status" value="1"/>
</dbReference>
<keyword evidence="2" id="KW-0489">Methyltransferase</keyword>
<comment type="caution">
    <text evidence="2">The sequence shown here is derived from an EMBL/GenBank/DDBJ whole genome shotgun (WGS) entry which is preliminary data.</text>
</comment>
<sequence length="214" mass="23634">MSQKRTPTELLEGAYKIETPQDSVEYYQDFADHYDAEFAQKLGYVYPRIIADHYRKAATPFDRPVADIGCGTGLVAEAINLPRAEIEGFDISPEMLERARQKGLYGGLHRVDLTQPLIPPQTLFGAVVSAGAFTHGHLGPEPLENLLALAQTDALFCIGVNAQHYRDKGFAAVLARLRKQGRISAPKLKNVPIYSDPDSAHGADTAQVLLYRKR</sequence>
<evidence type="ECO:0000313" key="2">
    <source>
        <dbReference type="EMBL" id="GGA13509.1"/>
    </source>
</evidence>
<name>A0A916VNX6_9RHOB</name>
<accession>A0A916VNX6</accession>
<dbReference type="GO" id="GO:0008168">
    <property type="term" value="F:methyltransferase activity"/>
    <property type="evidence" value="ECO:0007669"/>
    <property type="project" value="UniProtKB-KW"/>
</dbReference>
<keyword evidence="2" id="KW-0808">Transferase</keyword>
<dbReference type="RefSeq" id="WP_188672027.1">
    <property type="nucleotide sequence ID" value="NZ_BMKA01000002.1"/>
</dbReference>
<organism evidence="2 3">
    <name type="scientific">Neptunicoccus cionae</name>
    <dbReference type="NCBI Taxonomy" id="2035344"/>
    <lineage>
        <taxon>Bacteria</taxon>
        <taxon>Pseudomonadati</taxon>
        <taxon>Pseudomonadota</taxon>
        <taxon>Alphaproteobacteria</taxon>
        <taxon>Rhodobacterales</taxon>
        <taxon>Paracoccaceae</taxon>
        <taxon>Neptunicoccus</taxon>
    </lineage>
</organism>
<reference evidence="2" key="1">
    <citation type="journal article" date="2014" name="Int. J. Syst. Evol. Microbiol.">
        <title>Complete genome sequence of Corynebacterium casei LMG S-19264T (=DSM 44701T), isolated from a smear-ripened cheese.</title>
        <authorList>
            <consortium name="US DOE Joint Genome Institute (JGI-PGF)"/>
            <person name="Walter F."/>
            <person name="Albersmeier A."/>
            <person name="Kalinowski J."/>
            <person name="Ruckert C."/>
        </authorList>
    </citation>
    <scope>NUCLEOTIDE SEQUENCE</scope>
    <source>
        <strain evidence="2">CGMCC 1.15880</strain>
    </source>
</reference>
<dbReference type="CDD" id="cd02440">
    <property type="entry name" value="AdoMet_MTases"/>
    <property type="match status" value="1"/>
</dbReference>
<dbReference type="InterPro" id="IPR029063">
    <property type="entry name" value="SAM-dependent_MTases_sf"/>
</dbReference>
<keyword evidence="3" id="KW-1185">Reference proteome</keyword>
<evidence type="ECO:0000259" key="1">
    <source>
        <dbReference type="Pfam" id="PF13649"/>
    </source>
</evidence>
<dbReference type="Proteomes" id="UP000628017">
    <property type="component" value="Unassembled WGS sequence"/>
</dbReference>
<protein>
    <submittedName>
        <fullName evidence="2">SAM-dependent methyltransferase</fullName>
    </submittedName>
</protein>
<proteinExistence type="predicted"/>